<accession>A0A326TVQ3</accession>
<dbReference type="OrthoDB" id="262615at2"/>
<organism evidence="1 2">
    <name type="scientific">Thermosporothrix hazakensis</name>
    <dbReference type="NCBI Taxonomy" id="644383"/>
    <lineage>
        <taxon>Bacteria</taxon>
        <taxon>Bacillati</taxon>
        <taxon>Chloroflexota</taxon>
        <taxon>Ktedonobacteria</taxon>
        <taxon>Ktedonobacterales</taxon>
        <taxon>Thermosporotrichaceae</taxon>
        <taxon>Thermosporothrix</taxon>
    </lineage>
</organism>
<protein>
    <recommendedName>
        <fullName evidence="3">Concanavalin A-like lectin/glucanase superfamily protein</fullName>
    </recommendedName>
</protein>
<gene>
    <name evidence="1" type="ORF">EI42_05994</name>
</gene>
<dbReference type="RefSeq" id="WP_111326214.1">
    <property type="nucleotide sequence ID" value="NZ_BIFX01000001.1"/>
</dbReference>
<evidence type="ECO:0000313" key="2">
    <source>
        <dbReference type="Proteomes" id="UP000248806"/>
    </source>
</evidence>
<name>A0A326TVQ3_THEHA</name>
<keyword evidence="2" id="KW-1185">Reference proteome</keyword>
<dbReference type="EMBL" id="QKUF01000044">
    <property type="protein sequence ID" value="PZW19685.1"/>
    <property type="molecule type" value="Genomic_DNA"/>
</dbReference>
<evidence type="ECO:0008006" key="3">
    <source>
        <dbReference type="Google" id="ProtNLM"/>
    </source>
</evidence>
<reference evidence="1 2" key="1">
    <citation type="submission" date="2018-06" db="EMBL/GenBank/DDBJ databases">
        <title>Genomic Encyclopedia of Archaeal and Bacterial Type Strains, Phase II (KMG-II): from individual species to whole genera.</title>
        <authorList>
            <person name="Goeker M."/>
        </authorList>
    </citation>
    <scope>NUCLEOTIDE SEQUENCE [LARGE SCALE GENOMIC DNA]</scope>
    <source>
        <strain evidence="1 2">ATCC BAA-1881</strain>
    </source>
</reference>
<evidence type="ECO:0000313" key="1">
    <source>
        <dbReference type="EMBL" id="PZW19685.1"/>
    </source>
</evidence>
<proteinExistence type="predicted"/>
<dbReference type="Gene3D" id="2.60.120.560">
    <property type="entry name" value="Exo-inulinase, domain 1"/>
    <property type="match status" value="2"/>
</dbReference>
<comment type="caution">
    <text evidence="1">The sequence shown here is derived from an EMBL/GenBank/DDBJ whole genome shotgun (WGS) entry which is preliminary data.</text>
</comment>
<sequence>MSSKTLSVYLNGVNVLASVELETEDTIEQRATARVKVLDTFGTADYYPGLKLEIKADDELIFSGYVDRVSKHNLFPNPHTSFDIDAIGKHYIADKRFFSGKDYRNQLAGDIFVDLLKTSLQGEGIKQNFTSYRESDVAAFQQGTLSNTVTTTDESGRDVLTLSPAGTPLLKEYKDFTSWLAPNTYSSLEIGPDKSLRLRSSGAVSFRARCSSTSAGNTYLYVKIYNGGYTIQANDFLQYEVWVSSTSPEIKASVDITLTDGTSLRDIHNFYSNDVNDLDPHPSTDLKGWADDKWYERRFWISVPTINWVGKKIAYVSLGFEGDQAGVYQAFFRNIRIYNSASNATKLWIFDSSSSSLPFVPKIVRTYGYTDLAVSYVRSYDKRGSVTFAEPTALSTVGIYKGSHLSYVADLPDKTTSRVQVSGDNGISYLDAPNVTALPCFVPGQDLTKPGVGLKWKLDLENGSPDPTISPALRLFSYQINPAANTTKQDALILYQNKASWQTGTYNNVRSDSDEIKLNQYTRNWDDGDETGLTFFASNGYGGAGIRQAAYFLNIDPQHDLRARLNFAGGGIWTNFTAEIDILLGNDYAVAGLEYRTSNYPATRQAPLNSFAYFAGFSTSLLQFGKGSNSASSGSWTQLASTALTFEKGNWHRLKVVVNGATHKISIDDVEYISVTDSTHAGPGYIAMRIYNSQAVSGGIIQEARFDNFGIVSSLQGSWTSPALNLSGVGANIVGSLINFQYDEPVPSDVSYKVEFSPDNGASWQTVGKGQPVPALQKGANCTNMTQARLRATLSTESVSVSARITGLSLAVVSNYHATGSRVTPAIVLELADRVGSTSLSWDGSQPQNTSTSIQSSFDGVSWSNVGAGASGASALPGIVGAQEPVIDQFDSDTQRDYFSQFLAGGDAAVWTWDTANSRLSVSNGLNAVLRPTRLTPGMEAVVVFDSDRSENGGAALCLNNGNAYSCVVRDSAATSQPNTAQIYRAENGTSSLVAAASISFVRGTPHRFRFQRVGNTVSFWMNGELLCEYPDTTPLQGGYSGLYSAGGQNTFNFASFQVLSSPLFQTNLYVKTVLSTDDPLMSPSLNDLAVTIRPESIADGALIASTDYSIASGKPTSIAAVFDDLAKQSDALWFFDHDGTPYFRRREAELAPWIATADLMEIQSFSLENTQESYRNSQWITGAIDIVPMTETKKADGEASSWTLGYPVEAMKSISVDGVAVSYAAKGATGAVFYFERGSNSLSSDDSNKLRDGQIIEVQYDAQVPISVNVRDEQEIASRSAQDGTSGIVEVNEDVDKMPKRQALALAVSRLKQYAQKGHVLSFVTRKPGLKAGQLLHVYHPAYGLKDAPFLIQSVARSWVPTVDEQGVPVWQEKYTIKAVQGAVVSDWTAFFAD</sequence>
<dbReference type="Proteomes" id="UP000248806">
    <property type="component" value="Unassembled WGS sequence"/>
</dbReference>